<proteinExistence type="predicted"/>
<feature type="compositionally biased region" description="Basic and acidic residues" evidence="1">
    <location>
        <begin position="1"/>
        <end position="10"/>
    </location>
</feature>
<feature type="region of interest" description="Disordered" evidence="1">
    <location>
        <begin position="1"/>
        <end position="23"/>
    </location>
</feature>
<protein>
    <submittedName>
        <fullName evidence="2">Uncharacterized protein</fullName>
    </submittedName>
</protein>
<comment type="caution">
    <text evidence="2">The sequence shown here is derived from an EMBL/GenBank/DDBJ whole genome shotgun (WGS) entry which is preliminary data.</text>
</comment>
<name>A0AA39H005_9BILA</name>
<evidence type="ECO:0000313" key="3">
    <source>
        <dbReference type="Proteomes" id="UP001175271"/>
    </source>
</evidence>
<evidence type="ECO:0000256" key="1">
    <source>
        <dbReference type="SAM" id="MobiDB-lite"/>
    </source>
</evidence>
<dbReference type="EMBL" id="JAUCMV010000005">
    <property type="protein sequence ID" value="KAK0396690.1"/>
    <property type="molecule type" value="Genomic_DNA"/>
</dbReference>
<keyword evidence="3" id="KW-1185">Reference proteome</keyword>
<reference evidence="2" key="1">
    <citation type="submission" date="2023-06" db="EMBL/GenBank/DDBJ databases">
        <title>Genomic analysis of the entomopathogenic nematode Steinernema hermaphroditum.</title>
        <authorList>
            <person name="Schwarz E.M."/>
            <person name="Heppert J.K."/>
            <person name="Baniya A."/>
            <person name="Schwartz H.T."/>
            <person name="Tan C.-H."/>
            <person name="Antoshechkin I."/>
            <person name="Sternberg P.W."/>
            <person name="Goodrich-Blair H."/>
            <person name="Dillman A.R."/>
        </authorList>
    </citation>
    <scope>NUCLEOTIDE SEQUENCE</scope>
    <source>
        <strain evidence="2">PS9179</strain>
        <tissue evidence="2">Whole animal</tissue>
    </source>
</reference>
<evidence type="ECO:0000313" key="2">
    <source>
        <dbReference type="EMBL" id="KAK0396690.1"/>
    </source>
</evidence>
<sequence>MPDAYKKNTAESHVAPPNGPPLGPTALAVRVDCVTLGTQKSLCAVRVAKVCPRTAAPIHLPPLRSWKSARAFRMNDALCAD</sequence>
<accession>A0AA39H005</accession>
<dbReference type="AlphaFoldDB" id="A0AA39H005"/>
<dbReference type="Proteomes" id="UP001175271">
    <property type="component" value="Unassembled WGS sequence"/>
</dbReference>
<organism evidence="2 3">
    <name type="scientific">Steinernema hermaphroditum</name>
    <dbReference type="NCBI Taxonomy" id="289476"/>
    <lineage>
        <taxon>Eukaryota</taxon>
        <taxon>Metazoa</taxon>
        <taxon>Ecdysozoa</taxon>
        <taxon>Nematoda</taxon>
        <taxon>Chromadorea</taxon>
        <taxon>Rhabditida</taxon>
        <taxon>Tylenchina</taxon>
        <taxon>Panagrolaimomorpha</taxon>
        <taxon>Strongyloidoidea</taxon>
        <taxon>Steinernematidae</taxon>
        <taxon>Steinernema</taxon>
    </lineage>
</organism>
<gene>
    <name evidence="2" type="ORF">QR680_001813</name>
</gene>